<feature type="binding site" evidence="12">
    <location>
        <position position="190"/>
    </location>
    <ligand>
        <name>Zn(2+)</name>
        <dbReference type="ChEBI" id="CHEBI:29105"/>
        <label>2</label>
    </ligand>
</feature>
<dbReference type="NCBIfam" id="TIGR02349">
    <property type="entry name" value="DnaJ_bact"/>
    <property type="match status" value="1"/>
</dbReference>
<keyword evidence="6 12" id="KW-0862">Zinc</keyword>
<dbReference type="GO" id="GO:0031072">
    <property type="term" value="F:heat shock protein binding"/>
    <property type="evidence" value="ECO:0007669"/>
    <property type="project" value="InterPro"/>
</dbReference>
<comment type="caution">
    <text evidence="13">The sequence shown here is derived from an EMBL/GenBank/DDBJ whole genome shotgun (WGS) entry which is preliminary data.</text>
</comment>
<keyword evidence="2 12" id="KW-0235">DNA replication</keyword>
<comment type="cofactor">
    <cofactor evidence="12">
        <name>Zn(2+)</name>
        <dbReference type="ChEBI" id="CHEBI:29105"/>
    </cofactor>
    <text evidence="12">Binds 2 Zn(2+) ions per monomer.</text>
</comment>
<dbReference type="SUPFAM" id="SSF49493">
    <property type="entry name" value="HSP40/DnaJ peptide-binding domain"/>
    <property type="match status" value="2"/>
</dbReference>
<accession>A0A3Z9F851</accession>
<comment type="subcellular location">
    <subcellularLocation>
        <location evidence="12">Cytoplasm</location>
    </subcellularLocation>
</comment>
<dbReference type="CDD" id="cd10719">
    <property type="entry name" value="DnaJ_zf"/>
    <property type="match status" value="1"/>
</dbReference>
<feature type="binding site" evidence="12">
    <location>
        <position position="204"/>
    </location>
    <ligand>
        <name>Zn(2+)</name>
        <dbReference type="ChEBI" id="CHEBI:29105"/>
        <label>1</label>
    </ligand>
</feature>
<dbReference type="InterPro" id="IPR002939">
    <property type="entry name" value="DnaJ_C"/>
</dbReference>
<dbReference type="InterPro" id="IPR012724">
    <property type="entry name" value="DnaJ"/>
</dbReference>
<feature type="binding site" evidence="12">
    <location>
        <position position="201"/>
    </location>
    <ligand>
        <name>Zn(2+)</name>
        <dbReference type="ChEBI" id="CHEBI:29105"/>
        <label>1</label>
    </ligand>
</feature>
<keyword evidence="5 12" id="KW-0863">Zinc-finger</keyword>
<feature type="binding site" evidence="12">
    <location>
        <position position="152"/>
    </location>
    <ligand>
        <name>Zn(2+)</name>
        <dbReference type="ChEBI" id="CHEBI:29105"/>
        <label>1</label>
    </ligand>
</feature>
<keyword evidence="8 12" id="KW-0143">Chaperone</keyword>
<dbReference type="PROSITE" id="PS50076">
    <property type="entry name" value="DNAJ_2"/>
    <property type="match status" value="1"/>
</dbReference>
<keyword evidence="4 12" id="KW-0677">Repeat</keyword>
<dbReference type="Pfam" id="PF00684">
    <property type="entry name" value="DnaJ_CXXCXGXG"/>
    <property type="match status" value="1"/>
</dbReference>
<dbReference type="EMBL" id="AACGUZ010000001">
    <property type="protein sequence ID" value="EAK5102687.1"/>
    <property type="molecule type" value="Genomic_DNA"/>
</dbReference>
<dbReference type="GO" id="GO:0005524">
    <property type="term" value="F:ATP binding"/>
    <property type="evidence" value="ECO:0007669"/>
    <property type="project" value="InterPro"/>
</dbReference>
<dbReference type="PANTHER" id="PTHR43096">
    <property type="entry name" value="DNAJ HOMOLOG 1, MITOCHONDRIAL-RELATED"/>
    <property type="match status" value="1"/>
</dbReference>
<dbReference type="CDD" id="cd10747">
    <property type="entry name" value="DnaJ_C"/>
    <property type="match status" value="1"/>
</dbReference>
<keyword evidence="1 12" id="KW-0963">Cytoplasm</keyword>
<evidence type="ECO:0000313" key="13">
    <source>
        <dbReference type="EMBL" id="EAK5102687.1"/>
    </source>
</evidence>
<evidence type="ECO:0000256" key="5">
    <source>
        <dbReference type="ARBA" id="ARBA00022771"/>
    </source>
</evidence>
<comment type="subunit">
    <text evidence="12">Homodimer.</text>
</comment>
<dbReference type="InterPro" id="IPR001623">
    <property type="entry name" value="DnaJ_domain"/>
</dbReference>
<dbReference type="GO" id="GO:0009408">
    <property type="term" value="P:response to heat"/>
    <property type="evidence" value="ECO:0007669"/>
    <property type="project" value="InterPro"/>
</dbReference>
<dbReference type="Gene3D" id="2.60.260.20">
    <property type="entry name" value="Urease metallochaperone UreE, N-terminal domain"/>
    <property type="match status" value="2"/>
</dbReference>
<dbReference type="PRINTS" id="PR00625">
    <property type="entry name" value="JDOMAIN"/>
</dbReference>
<evidence type="ECO:0000256" key="3">
    <source>
        <dbReference type="ARBA" id="ARBA00022723"/>
    </source>
</evidence>
<dbReference type="Gene3D" id="2.10.230.10">
    <property type="entry name" value="Heat shock protein DnaJ, cysteine-rich domain"/>
    <property type="match status" value="1"/>
</dbReference>
<dbReference type="InterPro" id="IPR001305">
    <property type="entry name" value="HSP_DnaJ_Cys-rich_dom"/>
</dbReference>
<feature type="repeat" description="CXXCXGXG motif" evidence="12">
    <location>
        <begin position="165"/>
        <end position="172"/>
    </location>
</feature>
<sequence>MELSYYEILEITQSADKDTIKKAYRKMALKYHPDRNQGDKEAEDKFKLVNEAYEVLSNEEKRAIYDRYGKDALKGGGFGSGGAGFGGFEDLGDIFSSFFGGGFSGASQRRKKSSDEKFQAELVVNLKLSFKEAVFGCKKNIDFTYKSSCKTCSGTGAKDGKLQTCPKCKGRGQVGISQGFITFAQTCPDCKGSGESASEKCKDCKGKGYEELKDSVEVNIPEGIDNGMNLRVAAKGNLSKSGNRGDLYVKVIVEEDDTFIRDDEDIYIEFPVFFTQAILGQSIKVPTIRGEATLNLPKGAKDGQRFVLEREGVKDVHSSRIGNQIVQIAIKFPNSLNDEQKELLEKLSESFGIKDGMHHEQKGLFEKITHWFKS</sequence>
<dbReference type="SUPFAM" id="SSF46565">
    <property type="entry name" value="Chaperone J-domain"/>
    <property type="match status" value="1"/>
</dbReference>
<dbReference type="GO" id="GO:0008270">
    <property type="term" value="F:zinc ion binding"/>
    <property type="evidence" value="ECO:0007669"/>
    <property type="project" value="UniProtKB-UniRule"/>
</dbReference>
<dbReference type="Pfam" id="PF01556">
    <property type="entry name" value="DnaJ_C"/>
    <property type="match status" value="1"/>
</dbReference>
<evidence type="ECO:0000256" key="8">
    <source>
        <dbReference type="ARBA" id="ARBA00023186"/>
    </source>
</evidence>
<dbReference type="SMART" id="SM00271">
    <property type="entry name" value="DnaJ"/>
    <property type="match status" value="1"/>
</dbReference>
<comment type="function">
    <text evidence="9 12">Participates actively in the response to hyperosmotic and heat shock by preventing the aggregation of stress-denatured proteins and by disaggregating proteins, also in an autonomous, DnaK-independent fashion. Unfolded proteins bind initially to DnaJ; upon interaction with the DnaJ-bound protein, DnaK hydrolyzes its bound ATP, resulting in the formation of a stable complex. GrpE releases ADP from DnaK; ATP binding to DnaK triggers the release of the substrate protein, thus completing the reaction cycle. Several rounds of ATP-dependent interactions between DnaJ, DnaK and GrpE are required for fully efficient folding. Also involved, together with DnaK and GrpE, in the DNA replication of plasmids through activation of initiation proteins.</text>
</comment>
<proteinExistence type="inferred from homology"/>
<dbReference type="PROSITE" id="PS00636">
    <property type="entry name" value="DNAJ_1"/>
    <property type="match status" value="1"/>
</dbReference>
<protein>
    <recommendedName>
        <fullName evidence="11 12">Chaperone protein DnaJ</fullName>
    </recommendedName>
</protein>
<dbReference type="InterPro" id="IPR036869">
    <property type="entry name" value="J_dom_sf"/>
</dbReference>
<evidence type="ECO:0000256" key="4">
    <source>
        <dbReference type="ARBA" id="ARBA00022737"/>
    </source>
</evidence>
<evidence type="ECO:0000256" key="10">
    <source>
        <dbReference type="ARBA" id="ARBA00061004"/>
    </source>
</evidence>
<comment type="domain">
    <text evidence="12">The J domain is necessary and sufficient to stimulate DnaK ATPase activity. Zinc center 1 plays an important role in the autonomous, DnaK-independent chaperone activity of DnaJ. Zinc center 2 is essential for interaction with DnaK and for DnaJ activity.</text>
</comment>
<dbReference type="GO" id="GO:0042026">
    <property type="term" value="P:protein refolding"/>
    <property type="evidence" value="ECO:0007669"/>
    <property type="project" value="TreeGrafter"/>
</dbReference>
<feature type="binding site" evidence="12">
    <location>
        <position position="187"/>
    </location>
    <ligand>
        <name>Zn(2+)</name>
        <dbReference type="ChEBI" id="CHEBI:29105"/>
        <label>2</label>
    </ligand>
</feature>
<dbReference type="Pfam" id="PF00226">
    <property type="entry name" value="DnaJ"/>
    <property type="match status" value="1"/>
</dbReference>
<dbReference type="InterPro" id="IPR008971">
    <property type="entry name" value="HSP40/DnaJ_pept-bd"/>
</dbReference>
<dbReference type="CDD" id="cd06257">
    <property type="entry name" value="DnaJ"/>
    <property type="match status" value="1"/>
</dbReference>
<evidence type="ECO:0000313" key="14">
    <source>
        <dbReference type="Proteomes" id="UP000409545"/>
    </source>
</evidence>
<reference evidence="13 14" key="1">
    <citation type="submission" date="2018-05" db="EMBL/GenBank/DDBJ databases">
        <authorList>
            <consortium name="NARMS: The National Antimicrobial Resistance Monitoring System"/>
        </authorList>
    </citation>
    <scope>NUCLEOTIDE SEQUENCE [LARGE SCALE GENOMIC DNA]</scope>
    <source>
        <strain evidence="13 14">FSIS1711007</strain>
    </source>
</reference>
<evidence type="ECO:0000256" key="6">
    <source>
        <dbReference type="ARBA" id="ARBA00022833"/>
    </source>
</evidence>
<dbReference type="HAMAP" id="MF_01152">
    <property type="entry name" value="DnaJ"/>
    <property type="match status" value="1"/>
</dbReference>
<dbReference type="FunFam" id="1.10.287.110:FF:000034">
    <property type="entry name" value="Chaperone protein DnaJ"/>
    <property type="match status" value="1"/>
</dbReference>
<dbReference type="PROSITE" id="PS51188">
    <property type="entry name" value="ZF_CR"/>
    <property type="match status" value="1"/>
</dbReference>
<evidence type="ECO:0000256" key="2">
    <source>
        <dbReference type="ARBA" id="ARBA00022705"/>
    </source>
</evidence>
<dbReference type="PANTHER" id="PTHR43096:SF48">
    <property type="entry name" value="CHAPERONE PROTEIN DNAJ"/>
    <property type="match status" value="1"/>
</dbReference>
<comment type="similarity">
    <text evidence="10 12">Belongs to the DnaJ family.</text>
</comment>
<organism evidence="13 14">
    <name type="scientific">Campylobacter coli</name>
    <dbReference type="NCBI Taxonomy" id="195"/>
    <lineage>
        <taxon>Bacteria</taxon>
        <taxon>Pseudomonadati</taxon>
        <taxon>Campylobacterota</taxon>
        <taxon>Epsilonproteobacteria</taxon>
        <taxon>Campylobacterales</taxon>
        <taxon>Campylobacteraceae</taxon>
        <taxon>Campylobacter</taxon>
    </lineage>
</organism>
<feature type="binding site" evidence="12">
    <location>
        <position position="168"/>
    </location>
    <ligand>
        <name>Zn(2+)</name>
        <dbReference type="ChEBI" id="CHEBI:29105"/>
        <label>2</label>
    </ligand>
</feature>
<dbReference type="RefSeq" id="WP_021033748.1">
    <property type="nucleotide sequence ID" value="NZ_AANOQZ020000011.1"/>
</dbReference>
<feature type="repeat" description="CXXCXGXG motif" evidence="12">
    <location>
        <begin position="201"/>
        <end position="208"/>
    </location>
</feature>
<keyword evidence="3 12" id="KW-0479">Metal-binding</keyword>
<dbReference type="GO" id="GO:0051082">
    <property type="term" value="F:unfolded protein binding"/>
    <property type="evidence" value="ECO:0007669"/>
    <property type="project" value="UniProtKB-UniRule"/>
</dbReference>
<name>A0A3Z9F851_CAMCO</name>
<evidence type="ECO:0000256" key="9">
    <source>
        <dbReference type="ARBA" id="ARBA00053423"/>
    </source>
</evidence>
<feature type="binding site" evidence="12">
    <location>
        <position position="165"/>
    </location>
    <ligand>
        <name>Zn(2+)</name>
        <dbReference type="ChEBI" id="CHEBI:29105"/>
        <label>2</label>
    </ligand>
</feature>
<dbReference type="Gene3D" id="1.10.287.110">
    <property type="entry name" value="DnaJ domain"/>
    <property type="match status" value="1"/>
</dbReference>
<evidence type="ECO:0000256" key="12">
    <source>
        <dbReference type="HAMAP-Rule" id="MF_01152"/>
    </source>
</evidence>
<feature type="binding site" evidence="12">
    <location>
        <position position="149"/>
    </location>
    <ligand>
        <name>Zn(2+)</name>
        <dbReference type="ChEBI" id="CHEBI:29105"/>
        <label>1</label>
    </ligand>
</feature>
<evidence type="ECO:0000256" key="7">
    <source>
        <dbReference type="ARBA" id="ARBA00023016"/>
    </source>
</evidence>
<dbReference type="SUPFAM" id="SSF57938">
    <property type="entry name" value="DnaJ/Hsp40 cysteine-rich domain"/>
    <property type="match status" value="1"/>
</dbReference>
<dbReference type="Proteomes" id="UP000409545">
    <property type="component" value="Unassembled WGS sequence"/>
</dbReference>
<dbReference type="GO" id="GO:0005737">
    <property type="term" value="C:cytoplasm"/>
    <property type="evidence" value="ECO:0007669"/>
    <property type="project" value="UniProtKB-SubCell"/>
</dbReference>
<keyword evidence="7 12" id="KW-0346">Stress response</keyword>
<evidence type="ECO:0000256" key="1">
    <source>
        <dbReference type="ARBA" id="ARBA00022490"/>
    </source>
</evidence>
<dbReference type="InterPro" id="IPR036410">
    <property type="entry name" value="HSP_DnaJ_Cys-rich_dom_sf"/>
</dbReference>
<dbReference type="InterPro" id="IPR018253">
    <property type="entry name" value="DnaJ_domain_CS"/>
</dbReference>
<gene>
    <name evidence="12 13" type="primary">dnaJ</name>
    <name evidence="13" type="ORF">B9Q54_00095</name>
</gene>
<dbReference type="GO" id="GO:0006260">
    <property type="term" value="P:DNA replication"/>
    <property type="evidence" value="ECO:0007669"/>
    <property type="project" value="UniProtKB-KW"/>
</dbReference>
<evidence type="ECO:0000256" key="11">
    <source>
        <dbReference type="ARBA" id="ARBA00067609"/>
    </source>
</evidence>
<dbReference type="AlphaFoldDB" id="A0A3Z9F851"/>
<dbReference type="NCBIfam" id="NF008035">
    <property type="entry name" value="PRK10767.1"/>
    <property type="match status" value="1"/>
</dbReference>
<feature type="repeat" description="CXXCXGXG motif" evidence="12">
    <location>
        <begin position="187"/>
        <end position="194"/>
    </location>
</feature>
<feature type="repeat" description="CXXCXGXG motif" evidence="12">
    <location>
        <begin position="149"/>
        <end position="156"/>
    </location>
</feature>
<dbReference type="FunFam" id="2.60.260.20:FF:000005">
    <property type="entry name" value="Chaperone protein dnaJ 1, mitochondrial"/>
    <property type="match status" value="1"/>
</dbReference>
<dbReference type="FunFam" id="2.10.230.10:FF:000002">
    <property type="entry name" value="Molecular chaperone DnaJ"/>
    <property type="match status" value="1"/>
</dbReference>